<dbReference type="GO" id="GO:0005886">
    <property type="term" value="C:plasma membrane"/>
    <property type="evidence" value="ECO:0007669"/>
    <property type="project" value="TreeGrafter"/>
</dbReference>
<comment type="similarity">
    <text evidence="2">Belongs to the GtrA family.</text>
</comment>
<evidence type="ECO:0000256" key="5">
    <source>
        <dbReference type="ARBA" id="ARBA00023136"/>
    </source>
</evidence>
<dbReference type="OrthoDB" id="8454931at2"/>
<sequence>MPPERQAVLLQLFRFLISGGLVTALGVGIYSFIALVLRWHPQLGNFLSYLMAMGVGYLLHSKWSFKGHGSERTGATQVRFVSVSLLSLVLNSLWVWLLTSHYHLPASWPILPMLFVTPLVTFTLNRTWVFA</sequence>
<feature type="transmembrane region" description="Helical" evidence="6">
    <location>
        <begin position="80"/>
        <end position="98"/>
    </location>
</feature>
<dbReference type="InterPro" id="IPR007267">
    <property type="entry name" value="GtrA_DPMS_TM"/>
</dbReference>
<evidence type="ECO:0000256" key="6">
    <source>
        <dbReference type="SAM" id="Phobius"/>
    </source>
</evidence>
<name>A0A429VDI4_9SPHN</name>
<evidence type="ECO:0000259" key="7">
    <source>
        <dbReference type="Pfam" id="PF04138"/>
    </source>
</evidence>
<evidence type="ECO:0000256" key="1">
    <source>
        <dbReference type="ARBA" id="ARBA00004141"/>
    </source>
</evidence>
<keyword evidence="3 6" id="KW-0812">Transmembrane</keyword>
<gene>
    <name evidence="8" type="ORF">HMF7854_01695</name>
</gene>
<dbReference type="EMBL" id="RWJF01000001">
    <property type="protein sequence ID" value="RST32058.1"/>
    <property type="molecule type" value="Genomic_DNA"/>
</dbReference>
<protein>
    <submittedName>
        <fullName evidence="8">GtrA family protein</fullName>
    </submittedName>
</protein>
<feature type="transmembrane region" description="Helical" evidence="6">
    <location>
        <begin position="110"/>
        <end position="129"/>
    </location>
</feature>
<keyword evidence="5 6" id="KW-0472">Membrane</keyword>
<accession>A0A429VDI4</accession>
<keyword evidence="4 6" id="KW-1133">Transmembrane helix</keyword>
<keyword evidence="9" id="KW-1185">Reference proteome</keyword>
<comment type="caution">
    <text evidence="8">The sequence shown here is derived from an EMBL/GenBank/DDBJ whole genome shotgun (WGS) entry which is preliminary data.</text>
</comment>
<evidence type="ECO:0000313" key="9">
    <source>
        <dbReference type="Proteomes" id="UP000274661"/>
    </source>
</evidence>
<dbReference type="Pfam" id="PF04138">
    <property type="entry name" value="GtrA_DPMS_TM"/>
    <property type="match status" value="1"/>
</dbReference>
<evidence type="ECO:0000256" key="2">
    <source>
        <dbReference type="ARBA" id="ARBA00009399"/>
    </source>
</evidence>
<feature type="domain" description="GtrA/DPMS transmembrane" evidence="7">
    <location>
        <begin position="14"/>
        <end position="130"/>
    </location>
</feature>
<dbReference type="AlphaFoldDB" id="A0A429VDI4"/>
<evidence type="ECO:0000313" key="8">
    <source>
        <dbReference type="EMBL" id="RST32058.1"/>
    </source>
</evidence>
<dbReference type="GO" id="GO:0000271">
    <property type="term" value="P:polysaccharide biosynthetic process"/>
    <property type="evidence" value="ECO:0007669"/>
    <property type="project" value="InterPro"/>
</dbReference>
<feature type="transmembrane region" description="Helical" evidence="6">
    <location>
        <begin position="43"/>
        <end position="59"/>
    </location>
</feature>
<dbReference type="InterPro" id="IPR051401">
    <property type="entry name" value="GtrA_CellWall_Glycosyl"/>
</dbReference>
<evidence type="ECO:0000256" key="3">
    <source>
        <dbReference type="ARBA" id="ARBA00022692"/>
    </source>
</evidence>
<feature type="transmembrane region" description="Helical" evidence="6">
    <location>
        <begin position="12"/>
        <end position="37"/>
    </location>
</feature>
<comment type="subcellular location">
    <subcellularLocation>
        <location evidence="1">Membrane</location>
        <topology evidence="1">Multi-pass membrane protein</topology>
    </subcellularLocation>
</comment>
<organism evidence="8 9">
    <name type="scientific">Sphingomonas ginkgonis</name>
    <dbReference type="NCBI Taxonomy" id="2315330"/>
    <lineage>
        <taxon>Bacteria</taxon>
        <taxon>Pseudomonadati</taxon>
        <taxon>Pseudomonadota</taxon>
        <taxon>Alphaproteobacteria</taxon>
        <taxon>Sphingomonadales</taxon>
        <taxon>Sphingomonadaceae</taxon>
        <taxon>Sphingomonas</taxon>
    </lineage>
</organism>
<dbReference type="PANTHER" id="PTHR38459">
    <property type="entry name" value="PROPHAGE BACTOPRENOL-LINKED GLUCOSE TRANSLOCASE HOMOLOG"/>
    <property type="match status" value="1"/>
</dbReference>
<dbReference type="Proteomes" id="UP000274661">
    <property type="component" value="Unassembled WGS sequence"/>
</dbReference>
<reference evidence="8 9" key="1">
    <citation type="submission" date="2018-12" db="EMBL/GenBank/DDBJ databases">
        <title>Sphingomonas sp. HMF7854 Genome sequencing and assembly.</title>
        <authorList>
            <person name="Cha I."/>
            <person name="Kang H."/>
            <person name="Kim H."/>
            <person name="Kang J."/>
            <person name="Joh K."/>
        </authorList>
    </citation>
    <scope>NUCLEOTIDE SEQUENCE [LARGE SCALE GENOMIC DNA]</scope>
    <source>
        <strain evidence="8 9">HMF7854</strain>
    </source>
</reference>
<evidence type="ECO:0000256" key="4">
    <source>
        <dbReference type="ARBA" id="ARBA00022989"/>
    </source>
</evidence>
<proteinExistence type="inferred from homology"/>
<dbReference type="PANTHER" id="PTHR38459:SF1">
    <property type="entry name" value="PROPHAGE BACTOPRENOL-LINKED GLUCOSE TRANSLOCASE HOMOLOG"/>
    <property type="match status" value="1"/>
</dbReference>